<comment type="caution">
    <text evidence="2">The sequence shown here is derived from an EMBL/GenBank/DDBJ whole genome shotgun (WGS) entry which is preliminary data.</text>
</comment>
<dbReference type="EMBL" id="CAXITT010000173">
    <property type="protein sequence ID" value="CAL1534499.1"/>
    <property type="molecule type" value="Genomic_DNA"/>
</dbReference>
<feature type="non-terminal residue" evidence="2">
    <location>
        <position position="87"/>
    </location>
</feature>
<accession>A0AAV2HKG2</accession>
<gene>
    <name evidence="2" type="ORF">GSLYS_00008459001</name>
</gene>
<protein>
    <submittedName>
        <fullName evidence="2">Uncharacterized protein</fullName>
    </submittedName>
</protein>
<feature type="compositionally biased region" description="Polar residues" evidence="1">
    <location>
        <begin position="11"/>
        <end position="61"/>
    </location>
</feature>
<feature type="compositionally biased region" description="Basic and acidic residues" evidence="1">
    <location>
        <begin position="68"/>
        <end position="87"/>
    </location>
</feature>
<evidence type="ECO:0000256" key="1">
    <source>
        <dbReference type="SAM" id="MobiDB-lite"/>
    </source>
</evidence>
<proteinExistence type="predicted"/>
<organism evidence="2 3">
    <name type="scientific">Lymnaea stagnalis</name>
    <name type="common">Great pond snail</name>
    <name type="synonym">Helix stagnalis</name>
    <dbReference type="NCBI Taxonomy" id="6523"/>
    <lineage>
        <taxon>Eukaryota</taxon>
        <taxon>Metazoa</taxon>
        <taxon>Spiralia</taxon>
        <taxon>Lophotrochozoa</taxon>
        <taxon>Mollusca</taxon>
        <taxon>Gastropoda</taxon>
        <taxon>Heterobranchia</taxon>
        <taxon>Euthyneura</taxon>
        <taxon>Panpulmonata</taxon>
        <taxon>Hygrophila</taxon>
        <taxon>Lymnaeoidea</taxon>
        <taxon>Lymnaeidae</taxon>
        <taxon>Lymnaea</taxon>
    </lineage>
</organism>
<feature type="region of interest" description="Disordered" evidence="1">
    <location>
        <begin position="1"/>
        <end position="87"/>
    </location>
</feature>
<evidence type="ECO:0000313" key="3">
    <source>
        <dbReference type="Proteomes" id="UP001497497"/>
    </source>
</evidence>
<evidence type="ECO:0000313" key="2">
    <source>
        <dbReference type="EMBL" id="CAL1534499.1"/>
    </source>
</evidence>
<keyword evidence="3" id="KW-1185">Reference proteome</keyword>
<dbReference type="AlphaFoldDB" id="A0AAV2HKG2"/>
<sequence>MRRLMEEKENNALSPGHTNATSRKPFSSVYNLKPNITTDLHSTSSNSQNTSDAYPKSSDTSPELPLPSREDELRDRDAYYSDFTVDR</sequence>
<dbReference type="Proteomes" id="UP001497497">
    <property type="component" value="Unassembled WGS sequence"/>
</dbReference>
<reference evidence="2 3" key="1">
    <citation type="submission" date="2024-04" db="EMBL/GenBank/DDBJ databases">
        <authorList>
            <consortium name="Genoscope - CEA"/>
            <person name="William W."/>
        </authorList>
    </citation>
    <scope>NUCLEOTIDE SEQUENCE [LARGE SCALE GENOMIC DNA]</scope>
</reference>
<name>A0AAV2HKG2_LYMST</name>
<feature type="compositionally biased region" description="Basic and acidic residues" evidence="1">
    <location>
        <begin position="1"/>
        <end position="10"/>
    </location>
</feature>